<dbReference type="KEGG" id="kdj:28967121"/>
<keyword evidence="1" id="KW-0342">GTP-binding</keyword>
<reference evidence="5" key="3">
    <citation type="submission" date="2024-02" db="EMBL/GenBank/DDBJ databases">
        <title>Comparative genomics of Cryptococcus and Kwoniella reveals pathogenesis evolution and contrasting modes of karyotype evolution via chromosome fusion or intercentromeric recombination.</title>
        <authorList>
            <person name="Coelho M.A."/>
            <person name="David-Palma M."/>
            <person name="Shea T."/>
            <person name="Bowers K."/>
            <person name="McGinley-Smith S."/>
            <person name="Mohammad A.W."/>
            <person name="Gnirke A."/>
            <person name="Yurkov A.M."/>
            <person name="Nowrousian M."/>
            <person name="Sun S."/>
            <person name="Cuomo C.A."/>
            <person name="Heitman J."/>
        </authorList>
    </citation>
    <scope>NUCLEOTIDE SEQUENCE</scope>
    <source>
        <strain evidence="5">CBS 10117</strain>
    </source>
</reference>
<dbReference type="SUPFAM" id="SSF52540">
    <property type="entry name" value="P-loop containing nucleoside triphosphate hydrolases"/>
    <property type="match status" value="1"/>
</dbReference>
<dbReference type="InterPro" id="IPR030379">
    <property type="entry name" value="G_SEPTIN_dom"/>
</dbReference>
<evidence type="ECO:0000256" key="1">
    <source>
        <dbReference type="RuleBase" id="RU004560"/>
    </source>
</evidence>
<evidence type="ECO:0000259" key="3">
    <source>
        <dbReference type="PROSITE" id="PS51719"/>
    </source>
</evidence>
<evidence type="ECO:0000313" key="6">
    <source>
        <dbReference type="Proteomes" id="UP000078595"/>
    </source>
</evidence>
<dbReference type="PANTHER" id="PTHR18884">
    <property type="entry name" value="SEPTIN"/>
    <property type="match status" value="1"/>
</dbReference>
<feature type="region of interest" description="Disordered" evidence="2">
    <location>
        <begin position="115"/>
        <end position="202"/>
    </location>
</feature>
<evidence type="ECO:0000313" key="5">
    <source>
        <dbReference type="EMBL" id="WWC60823.1"/>
    </source>
</evidence>
<feature type="region of interest" description="Disordered" evidence="2">
    <location>
        <begin position="55"/>
        <end position="98"/>
    </location>
</feature>
<feature type="domain" description="Septin-type G" evidence="3">
    <location>
        <begin position="205"/>
        <end position="592"/>
    </location>
</feature>
<comment type="similarity">
    <text evidence="1">Belongs to the TRAFAC class TrmE-Era-EngA-EngB-Septin-like GTPase superfamily. Septin GTPase family.</text>
</comment>
<dbReference type="VEuPathDB" id="FungiDB:I303_03422"/>
<dbReference type="PROSITE" id="PS51719">
    <property type="entry name" value="G_SEPTIN"/>
    <property type="match status" value="1"/>
</dbReference>
<gene>
    <name evidence="4" type="ORF">I303_03422</name>
    <name evidence="5" type="ORF">I303_103399</name>
</gene>
<dbReference type="EMBL" id="KI894030">
    <property type="protein sequence ID" value="OBR85711.1"/>
    <property type="molecule type" value="Genomic_DNA"/>
</dbReference>
<dbReference type="Proteomes" id="UP000078595">
    <property type="component" value="Chromosome 4"/>
</dbReference>
<dbReference type="AlphaFoldDB" id="A0A1A6A6M4"/>
<dbReference type="Gene3D" id="3.40.50.300">
    <property type="entry name" value="P-loop containing nucleotide triphosphate hydrolases"/>
    <property type="match status" value="1"/>
</dbReference>
<feature type="compositionally biased region" description="Low complexity" evidence="2">
    <location>
        <begin position="171"/>
        <end position="180"/>
    </location>
</feature>
<dbReference type="RefSeq" id="XP_018263553.1">
    <property type="nucleotide sequence ID" value="XM_018406745.1"/>
</dbReference>
<reference evidence="4" key="1">
    <citation type="submission" date="2013-07" db="EMBL/GenBank/DDBJ databases">
        <title>The Genome Sequence of Cryptococcus dejecticola CBS10117.</title>
        <authorList>
            <consortium name="The Broad Institute Genome Sequencing Platform"/>
            <person name="Cuomo C."/>
            <person name="Litvintseva A."/>
            <person name="Chen Y."/>
            <person name="Heitman J."/>
            <person name="Sun S."/>
            <person name="Springer D."/>
            <person name="Dromer F."/>
            <person name="Young S.K."/>
            <person name="Zeng Q."/>
            <person name="Gargeya S."/>
            <person name="Fitzgerald M."/>
            <person name="Abouelleil A."/>
            <person name="Alvarado L."/>
            <person name="Berlin A.M."/>
            <person name="Chapman S.B."/>
            <person name="Dewar J."/>
            <person name="Goldberg J."/>
            <person name="Griggs A."/>
            <person name="Gujja S."/>
            <person name="Hansen M."/>
            <person name="Howarth C."/>
            <person name="Imamovic A."/>
            <person name="Larimer J."/>
            <person name="McCowan C."/>
            <person name="Murphy C."/>
            <person name="Pearson M."/>
            <person name="Priest M."/>
            <person name="Roberts A."/>
            <person name="Saif S."/>
            <person name="Shea T."/>
            <person name="Sykes S."/>
            <person name="Wortman J."/>
            <person name="Nusbaum C."/>
            <person name="Birren B."/>
        </authorList>
    </citation>
    <scope>NUCLEOTIDE SEQUENCE [LARGE SCALE GENOMIC DNA]</scope>
    <source>
        <strain evidence="4">CBS 10117</strain>
    </source>
</reference>
<feature type="region of interest" description="Disordered" evidence="2">
    <location>
        <begin position="1"/>
        <end position="33"/>
    </location>
</feature>
<keyword evidence="6" id="KW-1185">Reference proteome</keyword>
<evidence type="ECO:0000256" key="2">
    <source>
        <dbReference type="SAM" id="MobiDB-lite"/>
    </source>
</evidence>
<dbReference type="GeneID" id="28967121"/>
<proteinExistence type="inferred from homology"/>
<evidence type="ECO:0000313" key="4">
    <source>
        <dbReference type="EMBL" id="OBR85711.1"/>
    </source>
</evidence>
<dbReference type="OrthoDB" id="10261408at2759"/>
<feature type="compositionally biased region" description="Polar residues" evidence="2">
    <location>
        <begin position="147"/>
        <end position="170"/>
    </location>
</feature>
<dbReference type="STRING" id="1296121.A0A1A6A6M4"/>
<protein>
    <recommendedName>
        <fullName evidence="3">Septin-type G domain-containing protein</fullName>
    </recommendedName>
</protein>
<feature type="compositionally biased region" description="Low complexity" evidence="2">
    <location>
        <begin position="56"/>
        <end position="73"/>
    </location>
</feature>
<dbReference type="EMBL" id="CP144533">
    <property type="protein sequence ID" value="WWC60823.1"/>
    <property type="molecule type" value="Genomic_DNA"/>
</dbReference>
<keyword evidence="1" id="KW-0547">Nucleotide-binding</keyword>
<dbReference type="Pfam" id="PF00735">
    <property type="entry name" value="Septin"/>
    <property type="match status" value="3"/>
</dbReference>
<organism evidence="4">
    <name type="scientific">Kwoniella dejecticola CBS 10117</name>
    <dbReference type="NCBI Taxonomy" id="1296121"/>
    <lineage>
        <taxon>Eukaryota</taxon>
        <taxon>Fungi</taxon>
        <taxon>Dikarya</taxon>
        <taxon>Basidiomycota</taxon>
        <taxon>Agaricomycotina</taxon>
        <taxon>Tremellomycetes</taxon>
        <taxon>Tremellales</taxon>
        <taxon>Cryptococcaceae</taxon>
        <taxon>Kwoniella</taxon>
    </lineage>
</organism>
<dbReference type="InterPro" id="IPR027417">
    <property type="entry name" value="P-loop_NTPase"/>
</dbReference>
<name>A0A1A6A6M4_9TREE</name>
<feature type="compositionally biased region" description="Basic and acidic residues" evidence="2">
    <location>
        <begin position="447"/>
        <end position="461"/>
    </location>
</feature>
<feature type="compositionally biased region" description="Polar residues" evidence="2">
    <location>
        <begin position="88"/>
        <end position="98"/>
    </location>
</feature>
<dbReference type="GO" id="GO:0005525">
    <property type="term" value="F:GTP binding"/>
    <property type="evidence" value="ECO:0007669"/>
    <property type="project" value="UniProtKB-KW"/>
</dbReference>
<reference evidence="5" key="2">
    <citation type="submission" date="2013-07" db="EMBL/GenBank/DDBJ databases">
        <authorList>
            <consortium name="The Broad Institute Genome Sequencing Platform"/>
            <person name="Cuomo C."/>
            <person name="Litvintseva A."/>
            <person name="Chen Y."/>
            <person name="Heitman J."/>
            <person name="Sun S."/>
            <person name="Springer D."/>
            <person name="Dromer F."/>
            <person name="Young S.K."/>
            <person name="Zeng Q."/>
            <person name="Gargeya S."/>
            <person name="Fitzgerald M."/>
            <person name="Abouelleil A."/>
            <person name="Alvarado L."/>
            <person name="Berlin A.M."/>
            <person name="Chapman S.B."/>
            <person name="Dewar J."/>
            <person name="Goldberg J."/>
            <person name="Griggs A."/>
            <person name="Gujja S."/>
            <person name="Hansen M."/>
            <person name="Howarth C."/>
            <person name="Imamovic A."/>
            <person name="Larimer J."/>
            <person name="McCowan C."/>
            <person name="Murphy C."/>
            <person name="Pearson M."/>
            <person name="Priest M."/>
            <person name="Roberts A."/>
            <person name="Saif S."/>
            <person name="Shea T."/>
            <person name="Sykes S."/>
            <person name="Wortman J."/>
            <person name="Nusbaum C."/>
            <person name="Birren B."/>
        </authorList>
    </citation>
    <scope>NUCLEOTIDE SEQUENCE</scope>
    <source>
        <strain evidence="5">CBS 10117</strain>
    </source>
</reference>
<feature type="compositionally biased region" description="Basic residues" evidence="2">
    <location>
        <begin position="1"/>
        <end position="11"/>
    </location>
</feature>
<feature type="region of interest" description="Disordered" evidence="2">
    <location>
        <begin position="447"/>
        <end position="471"/>
    </location>
</feature>
<sequence length="601" mass="66816">MAPSFLRKRGRPQSNSNSPDTHKVVRPSLSLPDLTTPLLDISSWEEVAPFKFEAKSPISPFSPTSPTSPTSVSRNGGRKMSFGKKPSLITSPQQNTFPQFHRPFTPKLINHKDLNINFDDSNSPNGNKEDFRKSRIGWSSDHPFSQPIYNYTQPQPPSSWKNQQYTRTPQSASASASASGHGEGGSSRDSLHRVISRRKGRKKGTVGKLNIAVVGGKGVGKTGFINLLLSSLNTPEHPTPIMPLRATSKLSSYTAISTIDERLLVRIIDTPGLDLRMNDEFATKSRMRGVGGLIRLLEDRFEVMCEEEKKIRRMTGGEEGLIHLVIYLIDAREILRPQARGDMDIVDWSCIGLFDDDQPSFRSVMDDEAYDPSSEARVSEVEIEIIRKLSKRANVLPILTHSDLLTISELNKVKAVMRRDLGNKKYDIPGKGFGIFNDVDDTSTIRKSIDSERGKGEDDQRPPTPDSITANTTNIANTQDIALELPYHIFLPDQTIALPQTTEVITTTKTTGSSIITTTTTTSRISAPASDSDGADNSSKRVFKWGRADIFNSAHNDFNLLKDNILGENSKILINSTRETLYEAYRTERLLTAKRQTRITT</sequence>
<accession>A0A1A6A6M4</accession>